<accession>A0A381P7T9</accession>
<dbReference type="InterPro" id="IPR051094">
    <property type="entry name" value="Diverse_Catalytic_Enzymes"/>
</dbReference>
<sequence length="382" mass="40889">MAAEQPARDQVWASTMAGHVAGTESSAQGHRSASVRTAHADSSATIEPCEVVGREERESGGVPVSNPAATPETGAGDRLLVEPPDPLRTCFERDRDRILHSTAFRRLAGKTQVFVFPEDHQRTRLTHALEVAQVARAIATGLGLNVALTEAIALGHDCGHGPGGHASEDALSPYVDGGYNHAQWGADVTLAPLNLCTETADGIRNHSWARPAPSTPEGEVVSWADRIAYVCHDFEDAVHAGVVPADLLPKVVRSRCGATRREQLGAFIDAVVQTTAATGIVGMDHETADSLAAFRKFDYERIYLRPDSVRQGTLVIDMLQALVEHLLETPGDLPDDVSEADDRNKAIVNYVGGMTDRFACRSAQRLLGWETGRLPTGVGLSG</sequence>
<dbReference type="PROSITE" id="PS51831">
    <property type="entry name" value="HD"/>
    <property type="match status" value="1"/>
</dbReference>
<evidence type="ECO:0000313" key="4">
    <source>
        <dbReference type="EMBL" id="SUZ63012.1"/>
    </source>
</evidence>
<dbReference type="InterPro" id="IPR026875">
    <property type="entry name" value="PHydrolase_assoc_dom"/>
</dbReference>
<dbReference type="AlphaFoldDB" id="A0A381P7T9"/>
<dbReference type="GO" id="GO:0016787">
    <property type="term" value="F:hydrolase activity"/>
    <property type="evidence" value="ECO:0007669"/>
    <property type="project" value="UniProtKB-KW"/>
</dbReference>
<dbReference type="Pfam" id="PF13286">
    <property type="entry name" value="HD_assoc"/>
    <property type="match status" value="1"/>
</dbReference>
<evidence type="ECO:0000259" key="3">
    <source>
        <dbReference type="PROSITE" id="PS51831"/>
    </source>
</evidence>
<dbReference type="InterPro" id="IPR006674">
    <property type="entry name" value="HD_domain"/>
</dbReference>
<feature type="domain" description="HD" evidence="3">
    <location>
        <begin position="124"/>
        <end position="230"/>
    </location>
</feature>
<dbReference type="EMBL" id="UINC01000903">
    <property type="protein sequence ID" value="SUZ63012.1"/>
    <property type="molecule type" value="Genomic_DNA"/>
</dbReference>
<evidence type="ECO:0000256" key="1">
    <source>
        <dbReference type="ARBA" id="ARBA00022801"/>
    </source>
</evidence>
<dbReference type="Pfam" id="PF01966">
    <property type="entry name" value="HD"/>
    <property type="match status" value="1"/>
</dbReference>
<dbReference type="PANTHER" id="PTHR35795">
    <property type="entry name" value="SLR1885 PROTEIN"/>
    <property type="match status" value="1"/>
</dbReference>
<dbReference type="SUPFAM" id="SSF109604">
    <property type="entry name" value="HD-domain/PDEase-like"/>
    <property type="match status" value="1"/>
</dbReference>
<name>A0A381P7T9_9ZZZZ</name>
<dbReference type="CDD" id="cd00077">
    <property type="entry name" value="HDc"/>
    <property type="match status" value="1"/>
</dbReference>
<feature type="region of interest" description="Disordered" evidence="2">
    <location>
        <begin position="1"/>
        <end position="78"/>
    </location>
</feature>
<dbReference type="InterPro" id="IPR003607">
    <property type="entry name" value="HD/PDEase_dom"/>
</dbReference>
<reference evidence="4" key="1">
    <citation type="submission" date="2018-05" db="EMBL/GenBank/DDBJ databases">
        <authorList>
            <person name="Lanie J.A."/>
            <person name="Ng W.-L."/>
            <person name="Kazmierczak K.M."/>
            <person name="Andrzejewski T.M."/>
            <person name="Davidsen T.M."/>
            <person name="Wayne K.J."/>
            <person name="Tettelin H."/>
            <person name="Glass J.I."/>
            <person name="Rusch D."/>
            <person name="Podicherti R."/>
            <person name="Tsui H.-C.T."/>
            <person name="Winkler M.E."/>
        </authorList>
    </citation>
    <scope>NUCLEOTIDE SEQUENCE</scope>
</reference>
<evidence type="ECO:0000256" key="2">
    <source>
        <dbReference type="SAM" id="MobiDB-lite"/>
    </source>
</evidence>
<protein>
    <recommendedName>
        <fullName evidence="3">HD domain-containing protein</fullName>
    </recommendedName>
</protein>
<dbReference type="Gene3D" id="1.10.3210.10">
    <property type="entry name" value="Hypothetical protein af1432"/>
    <property type="match status" value="1"/>
</dbReference>
<organism evidence="4">
    <name type="scientific">marine metagenome</name>
    <dbReference type="NCBI Taxonomy" id="408172"/>
    <lineage>
        <taxon>unclassified sequences</taxon>
        <taxon>metagenomes</taxon>
        <taxon>ecological metagenomes</taxon>
    </lineage>
</organism>
<dbReference type="SMART" id="SM00471">
    <property type="entry name" value="HDc"/>
    <property type="match status" value="1"/>
</dbReference>
<keyword evidence="1" id="KW-0378">Hydrolase</keyword>
<gene>
    <name evidence="4" type="ORF">METZ01_LOCUS15866</name>
</gene>
<proteinExistence type="predicted"/>
<dbReference type="PANTHER" id="PTHR35795:SF1">
    <property type="entry name" value="BIS(5'-NUCLEOSYL)-TETRAPHOSPHATASE, SYMMETRICAL"/>
    <property type="match status" value="1"/>
</dbReference>
<feature type="compositionally biased region" description="Polar residues" evidence="2">
    <location>
        <begin position="23"/>
        <end position="45"/>
    </location>
</feature>